<dbReference type="PANTHER" id="PTHR39757">
    <property type="match status" value="1"/>
</dbReference>
<dbReference type="InterPro" id="IPR002495">
    <property type="entry name" value="Glyco_trans_8"/>
</dbReference>
<evidence type="ECO:0000256" key="12">
    <source>
        <dbReference type="ARBA" id="ARBA00037906"/>
    </source>
</evidence>
<evidence type="ECO:0000256" key="8">
    <source>
        <dbReference type="ARBA" id="ARBA00022746"/>
    </source>
</evidence>
<evidence type="ECO:0000256" key="2">
    <source>
        <dbReference type="ARBA" id="ARBA00005089"/>
    </source>
</evidence>
<accession>A0AAD4PAR5</accession>
<keyword evidence="7" id="KW-0808">Transferase</keyword>
<evidence type="ECO:0000256" key="11">
    <source>
        <dbReference type="ARBA" id="ARBA00023235"/>
    </source>
</evidence>
<dbReference type="Pfam" id="PF05834">
    <property type="entry name" value="Lycopene_cycl"/>
    <property type="match status" value="1"/>
</dbReference>
<dbReference type="Gene3D" id="3.50.50.60">
    <property type="entry name" value="FAD/NAD(P)-binding domain"/>
    <property type="match status" value="1"/>
</dbReference>
<keyword evidence="6" id="KW-0328">Glycosyltransferase</keyword>
<sequence length="1115" mass="128200">MDTLLKTHNKIQFVHPIHGFADKVSPFGSLKGHNFESKSQFKKPQFKLSKGLCVKASSSALLELVPETKKENLDFELPLYDPSKGMVVDLAVVGGGPAGLAVAQQVSEAGLSVCSIDPSPQLIWPNNYGVWVDEFEAMDLLDCLDTTWSGAVVYIDDKTTKDLDRPYARVNRKQLKSKMMQKCISNGVKFHQAKVVKVIHEESKSLIICNDGVTIQAAVVLDATGFSRCLVQYDKPYNPGYQVAYGILAEVEEHPFDINKMVFMDWRDSHLNNNIELKERNRRIPTFLYAMPFSSQRIFLEETSLVARPGVPMRDIQERMVARLSHLGIKVKSIEEDEHCVIPMGGPLPVLPQRVVGIGGTAGMVHPSTGYMVARTLAAAPIVANAIVQYLGSDRGVRGNDLSTEVWKDLWPIERRRQREFFCFGMDILLKLDLHSTRRFFDAFFNLEPRYWHGFLSSRLFLPELILFGLSLFYQASTTSRLEIMAKGTLPLLVFSLLVSEFQLSLARSSRMDLDLSSAGVIIRPLGLELFGMWKLLFQEQVWLVLLKPCTCRYIGDNEEMLKANNGVFQYTRQTQDESHNVTAYLQSLKNADWFEVVSRDITDKRIEIGVVDMNRVRDEGPPRAKNTVTPYLKRKRNPEWFEVVAREFKDETINIGLVNMDAMMDGVQTKAKMVKVHFDPAGKDIRWSDLSPQNTDENSTCPDIPMPRFEEYRELDVVVARISYRTGYERDGLKDVSRLQVNLVVANLLVQSGRKGNGPVLAVFVESLNPMWEIFRCDDLLWNEGNTWIYKPELTRIKKLVFMPVGPCQFVPPISNFGKFISSFCRYQYISDFDQELRRQTYNDHLPKPREAYITILHTSEDYVCGAIVLAQSIIQTNTTKDLILLADDSISTESIEALRTAGWKIDRIERIRSPYSRKDAYNEWNYSKLRIWQLKQYDKLMFIDADLIVINNLDKFFIYPQLTAVGNYQKHLFNSGLMVVEPSQCTFETLMKKMQVVESYNGGDQGFLNEMFVWWHRLQHELNFMKVFVAKDDDTHLIDDGVYAVHYTGLKPWKCAEEERDCNWDLPEFHRYASDSAHRMWWRVYRAMPEKLRPFCSRNRYRAKNPNSAEIIK</sequence>
<keyword evidence="5" id="KW-0934">Plastid</keyword>
<dbReference type="FunFam" id="3.50.50.60:FF:000101">
    <property type="entry name" value="lycopene epsilon cyclase, chloroplastic"/>
    <property type="match status" value="1"/>
</dbReference>
<dbReference type="GO" id="GO:0009536">
    <property type="term" value="C:plastid"/>
    <property type="evidence" value="ECO:0007669"/>
    <property type="project" value="UniProtKB-SubCell"/>
</dbReference>
<comment type="pathway">
    <text evidence="12">Carotenoid biosynthesis; beta-zeacarotene biosynthesis.</text>
</comment>
<evidence type="ECO:0000313" key="14">
    <source>
        <dbReference type="Proteomes" id="UP001190926"/>
    </source>
</evidence>
<evidence type="ECO:0000256" key="7">
    <source>
        <dbReference type="ARBA" id="ARBA00022679"/>
    </source>
</evidence>
<keyword evidence="9" id="KW-0809">Transit peptide</keyword>
<protein>
    <recommendedName>
        <fullName evidence="4">lycopene beta-cyclase</fullName>
        <ecNumber evidence="4">5.5.1.19</ecNumber>
    </recommendedName>
</protein>
<dbReference type="InterPro" id="IPR029044">
    <property type="entry name" value="Nucleotide-diphossugar_trans"/>
</dbReference>
<comment type="similarity">
    <text evidence="3">Belongs to the lycopene cyclase family.</text>
</comment>
<dbReference type="Gene3D" id="3.90.550.10">
    <property type="entry name" value="Spore Coat Polysaccharide Biosynthesis Protein SpsA, Chain A"/>
    <property type="match status" value="1"/>
</dbReference>
<dbReference type="GO" id="GO:0016117">
    <property type="term" value="P:carotenoid biosynthetic process"/>
    <property type="evidence" value="ECO:0007669"/>
    <property type="project" value="UniProtKB-KW"/>
</dbReference>
<reference evidence="13 14" key="1">
    <citation type="journal article" date="2021" name="Nat. Commun.">
        <title>Incipient diploidization of the medicinal plant Perilla within 10,000 years.</title>
        <authorList>
            <person name="Zhang Y."/>
            <person name="Shen Q."/>
            <person name="Leng L."/>
            <person name="Zhang D."/>
            <person name="Chen S."/>
            <person name="Shi Y."/>
            <person name="Ning Z."/>
            <person name="Chen S."/>
        </authorList>
    </citation>
    <scope>NUCLEOTIDE SEQUENCE [LARGE SCALE GENOMIC DNA]</scope>
    <source>
        <strain evidence="14">cv. PC099</strain>
    </source>
</reference>
<dbReference type="EC" id="5.5.1.19" evidence="4"/>
<evidence type="ECO:0000256" key="4">
    <source>
        <dbReference type="ARBA" id="ARBA00012242"/>
    </source>
</evidence>
<dbReference type="SUPFAM" id="SSF53448">
    <property type="entry name" value="Nucleotide-diphospho-sugar transferases"/>
    <property type="match status" value="1"/>
</dbReference>
<evidence type="ECO:0000256" key="9">
    <source>
        <dbReference type="ARBA" id="ARBA00022946"/>
    </source>
</evidence>
<dbReference type="Proteomes" id="UP001190926">
    <property type="component" value="Unassembled WGS sequence"/>
</dbReference>
<dbReference type="GO" id="GO:0016705">
    <property type="term" value="F:oxidoreductase activity, acting on paired donors, with incorporation or reduction of molecular oxygen"/>
    <property type="evidence" value="ECO:0007669"/>
    <property type="project" value="InterPro"/>
</dbReference>
<dbReference type="NCBIfam" id="TIGR01790">
    <property type="entry name" value="carotene-cycl"/>
    <property type="match status" value="1"/>
</dbReference>
<dbReference type="Pfam" id="PF01501">
    <property type="entry name" value="Glyco_transf_8"/>
    <property type="match status" value="1"/>
</dbReference>
<evidence type="ECO:0000256" key="10">
    <source>
        <dbReference type="ARBA" id="ARBA00023027"/>
    </source>
</evidence>
<keyword evidence="14" id="KW-1185">Reference proteome</keyword>
<dbReference type="SUPFAM" id="SSF51905">
    <property type="entry name" value="FAD/NAD(P)-binding domain"/>
    <property type="match status" value="1"/>
</dbReference>
<keyword evidence="10" id="KW-0520">NAD</keyword>
<dbReference type="AlphaFoldDB" id="A0AAD4PAR5"/>
<evidence type="ECO:0000256" key="6">
    <source>
        <dbReference type="ARBA" id="ARBA00022676"/>
    </source>
</evidence>
<dbReference type="CDD" id="cd02537">
    <property type="entry name" value="GT8_Glycogenin"/>
    <property type="match status" value="1"/>
</dbReference>
<evidence type="ECO:0000256" key="1">
    <source>
        <dbReference type="ARBA" id="ARBA00004474"/>
    </source>
</evidence>
<comment type="pathway">
    <text evidence="2">Carotenoid biosynthesis; beta-carotene biosynthesis.</text>
</comment>
<dbReference type="GO" id="GO:0016860">
    <property type="term" value="F:intramolecular oxidoreductase activity"/>
    <property type="evidence" value="ECO:0007669"/>
    <property type="project" value="UniProtKB-ARBA"/>
</dbReference>
<evidence type="ECO:0000256" key="5">
    <source>
        <dbReference type="ARBA" id="ARBA00022640"/>
    </source>
</evidence>
<dbReference type="PANTHER" id="PTHR39757:SF5">
    <property type="entry name" value="OS02G0190600 PROTEIN"/>
    <property type="match status" value="1"/>
</dbReference>
<organism evidence="13 14">
    <name type="scientific">Perilla frutescens var. hirtella</name>
    <name type="common">Perilla citriodora</name>
    <name type="synonym">Perilla setoyensis</name>
    <dbReference type="NCBI Taxonomy" id="608512"/>
    <lineage>
        <taxon>Eukaryota</taxon>
        <taxon>Viridiplantae</taxon>
        <taxon>Streptophyta</taxon>
        <taxon>Embryophyta</taxon>
        <taxon>Tracheophyta</taxon>
        <taxon>Spermatophyta</taxon>
        <taxon>Magnoliopsida</taxon>
        <taxon>eudicotyledons</taxon>
        <taxon>Gunneridae</taxon>
        <taxon>Pentapetalae</taxon>
        <taxon>asterids</taxon>
        <taxon>lamiids</taxon>
        <taxon>Lamiales</taxon>
        <taxon>Lamiaceae</taxon>
        <taxon>Nepetoideae</taxon>
        <taxon>Elsholtzieae</taxon>
        <taxon>Perilla</taxon>
    </lineage>
</organism>
<dbReference type="InterPro" id="IPR036188">
    <property type="entry name" value="FAD/NAD-bd_sf"/>
</dbReference>
<evidence type="ECO:0000313" key="13">
    <source>
        <dbReference type="EMBL" id="KAH6832526.1"/>
    </source>
</evidence>
<name>A0AAD4PAR5_PERFH</name>
<keyword evidence="11" id="KW-0413">Isomerase</keyword>
<keyword evidence="8" id="KW-0125">Carotenoid biosynthesis</keyword>
<dbReference type="InterPro" id="IPR010108">
    <property type="entry name" value="Lycopene_cyclase_b/e"/>
</dbReference>
<gene>
    <name evidence="13" type="ORF">C2S53_008825</name>
</gene>
<dbReference type="GO" id="GO:0016757">
    <property type="term" value="F:glycosyltransferase activity"/>
    <property type="evidence" value="ECO:0007669"/>
    <property type="project" value="UniProtKB-KW"/>
</dbReference>
<comment type="subcellular location">
    <subcellularLocation>
        <location evidence="1">Plastid</location>
    </subcellularLocation>
</comment>
<proteinExistence type="inferred from homology"/>
<comment type="caution">
    <text evidence="13">The sequence shown here is derived from an EMBL/GenBank/DDBJ whole genome shotgun (WGS) entry which is preliminary data.</text>
</comment>
<dbReference type="EMBL" id="SDAM02000068">
    <property type="protein sequence ID" value="KAH6832526.1"/>
    <property type="molecule type" value="Genomic_DNA"/>
</dbReference>
<evidence type="ECO:0000256" key="3">
    <source>
        <dbReference type="ARBA" id="ARBA00006599"/>
    </source>
</evidence>